<dbReference type="GO" id="GO:0008270">
    <property type="term" value="F:zinc ion binding"/>
    <property type="evidence" value="ECO:0007669"/>
    <property type="project" value="UniProtKB-KW"/>
</dbReference>
<organism evidence="6 7">
    <name type="scientific">Plasmodium yoelii 17X</name>
    <dbReference type="NCBI Taxonomy" id="1323249"/>
    <lineage>
        <taxon>Eukaryota</taxon>
        <taxon>Sar</taxon>
        <taxon>Alveolata</taxon>
        <taxon>Apicomplexa</taxon>
        <taxon>Aconoidasida</taxon>
        <taxon>Haemosporida</taxon>
        <taxon>Plasmodiidae</taxon>
        <taxon>Plasmodium</taxon>
        <taxon>Plasmodium (Vinckeia)</taxon>
    </lineage>
</organism>
<dbReference type="CDD" id="cd19756">
    <property type="entry name" value="Bbox2"/>
    <property type="match status" value="1"/>
</dbReference>
<dbReference type="PROSITE" id="PS50119">
    <property type="entry name" value="ZF_BBOX"/>
    <property type="match status" value="2"/>
</dbReference>
<keyword evidence="3" id="KW-0863">Zinc-finger</keyword>
<dbReference type="CDD" id="cd19821">
    <property type="entry name" value="Bbox1_BBX-like"/>
    <property type="match status" value="1"/>
</dbReference>
<dbReference type="PANTHER" id="PTHR31717:SF45">
    <property type="entry name" value="ZINC FINGER PROTEIN CONSTANS-LIKE 14-RELATED"/>
    <property type="match status" value="1"/>
</dbReference>
<keyword evidence="7" id="KW-1185">Reference proteome</keyword>
<feature type="coiled-coil region" evidence="4">
    <location>
        <begin position="424"/>
        <end position="455"/>
    </location>
</feature>
<dbReference type="SMART" id="SM00336">
    <property type="entry name" value="BBOX"/>
    <property type="match status" value="1"/>
</dbReference>
<proteinExistence type="predicted"/>
<dbReference type="SUPFAM" id="SSF57845">
    <property type="entry name" value="B-box zinc-binding domain"/>
    <property type="match status" value="1"/>
</dbReference>
<dbReference type="PANTHER" id="PTHR31717">
    <property type="entry name" value="ZINC FINGER PROTEIN CONSTANS-LIKE 10"/>
    <property type="match status" value="1"/>
</dbReference>
<protein>
    <recommendedName>
        <fullName evidence="5">B box-type domain-containing protein</fullName>
    </recommendedName>
</protein>
<dbReference type="Gene3D" id="3.30.160.60">
    <property type="entry name" value="Classic Zinc Finger"/>
    <property type="match status" value="1"/>
</dbReference>
<dbReference type="InterPro" id="IPR049808">
    <property type="entry name" value="CONSTANS-like_Bbox1"/>
</dbReference>
<keyword evidence="1" id="KW-0479">Metal-binding</keyword>
<evidence type="ECO:0000259" key="5">
    <source>
        <dbReference type="PROSITE" id="PS50119"/>
    </source>
</evidence>
<gene>
    <name evidence="6" type="ORF">YYC_00968</name>
</gene>
<dbReference type="EMBL" id="KI635731">
    <property type="protein sequence ID" value="ETB62382.1"/>
    <property type="molecule type" value="Genomic_DNA"/>
</dbReference>
<dbReference type="SUPFAM" id="SSF56399">
    <property type="entry name" value="ADP-ribosylation"/>
    <property type="match status" value="1"/>
</dbReference>
<keyword evidence="4" id="KW-0175">Coiled coil</keyword>
<dbReference type="Pfam" id="PF00643">
    <property type="entry name" value="zf-B_box"/>
    <property type="match status" value="1"/>
</dbReference>
<evidence type="ECO:0000313" key="7">
    <source>
        <dbReference type="Proteomes" id="UP000018538"/>
    </source>
</evidence>
<name>V7PUS2_PLAYE</name>
<evidence type="ECO:0000256" key="4">
    <source>
        <dbReference type="SAM" id="Coils"/>
    </source>
</evidence>
<accession>V7PUS2</accession>
<dbReference type="OrthoDB" id="153872at2759"/>
<evidence type="ECO:0000256" key="2">
    <source>
        <dbReference type="ARBA" id="ARBA00022833"/>
    </source>
</evidence>
<dbReference type="InterPro" id="IPR000315">
    <property type="entry name" value="Znf_B-box"/>
</dbReference>
<reference evidence="6 7" key="1">
    <citation type="submission" date="2013-11" db="EMBL/GenBank/DDBJ databases">
        <title>The Genome Sequence of Plasmodium yoelii 17X.</title>
        <authorList>
            <consortium name="The Broad Institute Genomics Platform"/>
            <consortium name="The Broad Institute Genome Sequencing Center for Infectious Disease"/>
            <person name="Neafsey D."/>
            <person name="Adams J."/>
            <person name="Walker B."/>
            <person name="Young S.K."/>
            <person name="Zeng Q."/>
            <person name="Gargeya S."/>
            <person name="Fitzgerald M."/>
            <person name="Haas B."/>
            <person name="Abouelleil A."/>
            <person name="Alvarado L."/>
            <person name="Chapman S.B."/>
            <person name="Gainer-Dewar J."/>
            <person name="Goldberg J."/>
            <person name="Griggs A."/>
            <person name="Gujja S."/>
            <person name="Hansen M."/>
            <person name="Howarth C."/>
            <person name="Imamovic A."/>
            <person name="Ireland A."/>
            <person name="Larimer J."/>
            <person name="McCowan C."/>
            <person name="Murphy C."/>
            <person name="Pearson M."/>
            <person name="Poon T.W."/>
            <person name="Priest M."/>
            <person name="Roberts A."/>
            <person name="Saif S."/>
            <person name="Shea T."/>
            <person name="Sykes S."/>
            <person name="Wortman J."/>
            <person name="Nusbaum C."/>
            <person name="Birren B."/>
        </authorList>
    </citation>
    <scope>NUCLEOTIDE SEQUENCE [LARGE SCALE GENOMIC DNA]</scope>
    <source>
        <strain evidence="6 7">17X</strain>
    </source>
</reference>
<sequence>MVKMTYNPLGTDINILDNNLTQIFRDSEEWLTLEYFLQMNARTSRVKLVQAWHISPIEVINKFKKRNFEKLVLKSFIDTSSMDMNNSIQDVCIRGFSISKKGLKLSIGNFNLPGFPLISLNKDNLHNNSYELTYEQNGSNEDKKSLKKKIMEQSENILLSGERGIFEFFVCDVGVGLSLSVNENEINSYDRDILPIEYDSIFIKKNVKNNNNYYENSGQNGGTNLVDSLTIHYKNKENNNNNNNEKEINLALGGDIMPSYGVLPYYTFNHEYIIYDSSQLLPRYLIQFECDPSAEELFSIPLCDYCGNAPSLYYCESDEVKLCEKCDNIIHSQNKLVKKHIRKTLNEAQSNFGNCKIHLQNEVNMFCTVCHIPICNLCMCSHAHKDLSNVNFFNFNNNNSDTIISLKMAYNAIMQHSSKPSNFIKERKKNLNNLLEKIDKLHEQVRLNMNETEKNVYNVLEDLVKQLHTTTDKKMSSILSEEYELKRQFNEIMWNENFLYYLQTILPPADFMNAWLKHCQYREEIEKNSEHSEKINSLIFPDIRIKGNINVITEGSINHENIFHSSANL</sequence>
<dbReference type="Gene3D" id="3.90.228.10">
    <property type="match status" value="1"/>
</dbReference>
<dbReference type="AlphaFoldDB" id="V7PUS2"/>
<evidence type="ECO:0000256" key="3">
    <source>
        <dbReference type="PROSITE-ProRule" id="PRU00024"/>
    </source>
</evidence>
<evidence type="ECO:0000313" key="6">
    <source>
        <dbReference type="EMBL" id="ETB62382.1"/>
    </source>
</evidence>
<evidence type="ECO:0000256" key="1">
    <source>
        <dbReference type="ARBA" id="ARBA00022723"/>
    </source>
</evidence>
<feature type="domain" description="B box-type" evidence="5">
    <location>
        <begin position="298"/>
        <end position="345"/>
    </location>
</feature>
<dbReference type="Proteomes" id="UP000018538">
    <property type="component" value="Unassembled WGS sequence"/>
</dbReference>
<feature type="domain" description="B box-type" evidence="5">
    <location>
        <begin position="355"/>
        <end position="395"/>
    </location>
</feature>
<keyword evidence="2" id="KW-0862">Zinc</keyword>